<feature type="transmembrane region" description="Helical" evidence="1">
    <location>
        <begin position="86"/>
        <end position="105"/>
    </location>
</feature>
<keyword evidence="3" id="KW-1185">Reference proteome</keyword>
<feature type="transmembrane region" description="Helical" evidence="1">
    <location>
        <begin position="44"/>
        <end position="66"/>
    </location>
</feature>
<sequence length="164" mass="17587">MEQANQSPQSAINIDLGTLPLQLEVPGFETFYEEHRLANEDSSLATILSFIGYGVLIVGVLTLIFGPESVMVSTFSGPDFFQMIQLYPGPIASVGFLIVSGAALLNGQKEQLTPEAYLLNHYPIEPQGELPQGQKLQIGYLGDSRFLLSGVVTDETPGESPAGA</sequence>
<dbReference type="RefSeq" id="WP_173203917.1">
    <property type="nucleotide sequence ID" value="NZ_CP053697.2"/>
</dbReference>
<proteinExistence type="predicted"/>
<protein>
    <submittedName>
        <fullName evidence="2">Uncharacterized protein</fullName>
    </submittedName>
</protein>
<accession>A0A6M8FNM1</accession>
<keyword evidence="1" id="KW-1133">Transmembrane helix</keyword>
<organism evidence="2 3">
    <name type="scientific">Aquipseudomonas campi</name>
    <dbReference type="NCBI Taxonomy" id="2731681"/>
    <lineage>
        <taxon>Bacteria</taxon>
        <taxon>Pseudomonadati</taxon>
        <taxon>Pseudomonadota</taxon>
        <taxon>Gammaproteobacteria</taxon>
        <taxon>Pseudomonadales</taxon>
        <taxon>Pseudomonadaceae</taxon>
        <taxon>Aquipseudomonas</taxon>
    </lineage>
</organism>
<evidence type="ECO:0000313" key="2">
    <source>
        <dbReference type="EMBL" id="QKE62278.1"/>
    </source>
</evidence>
<gene>
    <name evidence="2" type="ORF">HNE05_02505</name>
</gene>
<dbReference type="KEGG" id="pcam:HNE05_02505"/>
<keyword evidence="1" id="KW-0472">Membrane</keyword>
<dbReference type="Proteomes" id="UP000501379">
    <property type="component" value="Chromosome"/>
</dbReference>
<dbReference type="EMBL" id="CP053697">
    <property type="protein sequence ID" value="QKE62278.1"/>
    <property type="molecule type" value="Genomic_DNA"/>
</dbReference>
<keyword evidence="1" id="KW-0812">Transmembrane</keyword>
<dbReference type="AlphaFoldDB" id="A0A6M8FNM1"/>
<evidence type="ECO:0000256" key="1">
    <source>
        <dbReference type="SAM" id="Phobius"/>
    </source>
</evidence>
<name>A0A6M8FNM1_9GAMM</name>
<reference evidence="2" key="1">
    <citation type="submission" date="2020-07" db="EMBL/GenBank/DDBJ databases">
        <title>Nitrate ammonifying Pseudomonas campi sp. nov. isolated from German agricultural grassland.</title>
        <authorList>
            <person name="Timsy T."/>
            <person name="Ulrich A."/>
            <person name="Spanner T."/>
            <person name="Foesel B."/>
            <person name="Kolb S."/>
            <person name="Horn M.A."/>
            <person name="Behrendt U."/>
        </authorList>
    </citation>
    <scope>NUCLEOTIDE SEQUENCE</scope>
    <source>
        <strain evidence="2">S1-A32-2</strain>
    </source>
</reference>
<evidence type="ECO:0000313" key="3">
    <source>
        <dbReference type="Proteomes" id="UP000501379"/>
    </source>
</evidence>